<proteinExistence type="predicted"/>
<evidence type="ECO:0000313" key="1">
    <source>
        <dbReference type="EMBL" id="OQU84924.1"/>
    </source>
</evidence>
<dbReference type="AlphaFoldDB" id="A0A1Z5RMF7"/>
<dbReference type="EMBL" id="CM000763">
    <property type="protein sequence ID" value="OQU84924.1"/>
    <property type="molecule type" value="Genomic_DNA"/>
</dbReference>
<name>A0A1Z5RMF7_SORBI</name>
<accession>A0A1Z5RMF7</accession>
<evidence type="ECO:0000313" key="2">
    <source>
        <dbReference type="Proteomes" id="UP000000768"/>
    </source>
</evidence>
<reference evidence="1 2" key="1">
    <citation type="journal article" date="2009" name="Nature">
        <title>The Sorghum bicolor genome and the diversification of grasses.</title>
        <authorList>
            <person name="Paterson A.H."/>
            <person name="Bowers J.E."/>
            <person name="Bruggmann R."/>
            <person name="Dubchak I."/>
            <person name="Grimwood J."/>
            <person name="Gundlach H."/>
            <person name="Haberer G."/>
            <person name="Hellsten U."/>
            <person name="Mitros T."/>
            <person name="Poliakov A."/>
            <person name="Schmutz J."/>
            <person name="Spannagl M."/>
            <person name="Tang H."/>
            <person name="Wang X."/>
            <person name="Wicker T."/>
            <person name="Bharti A.K."/>
            <person name="Chapman J."/>
            <person name="Feltus F.A."/>
            <person name="Gowik U."/>
            <person name="Grigoriev I.V."/>
            <person name="Lyons E."/>
            <person name="Maher C.A."/>
            <person name="Martis M."/>
            <person name="Narechania A."/>
            <person name="Otillar R.P."/>
            <person name="Penning B.W."/>
            <person name="Salamov A.A."/>
            <person name="Wang Y."/>
            <person name="Zhang L."/>
            <person name="Carpita N.C."/>
            <person name="Freeling M."/>
            <person name="Gingle A.R."/>
            <person name="Hash C.T."/>
            <person name="Keller B."/>
            <person name="Klein P."/>
            <person name="Kresovich S."/>
            <person name="McCann M.C."/>
            <person name="Ming R."/>
            <person name="Peterson D.G."/>
            <person name="Mehboob-ur-Rahman"/>
            <person name="Ware D."/>
            <person name="Westhoff P."/>
            <person name="Mayer K.F."/>
            <person name="Messing J."/>
            <person name="Rokhsar D.S."/>
        </authorList>
    </citation>
    <scope>NUCLEOTIDE SEQUENCE [LARGE SCALE GENOMIC DNA]</scope>
    <source>
        <strain evidence="2">cv. BTx623</strain>
    </source>
</reference>
<sequence>MAATLKLSNEFEEEVQELHMLLNLPPIIGLPRMSDLLDLAPRECKCCASRQPNKMIVIQYPRLKCNQTHSSAQCHPGCKEPVWSLHPGSPTNVQPITSYIFFSLFTPLFTCKPHHAPPRFKIIVGDQLRHHSELCRTS</sequence>
<keyword evidence="2" id="KW-1185">Reference proteome</keyword>
<dbReference type="Gramene" id="OQU84924">
    <property type="protein sequence ID" value="OQU84924"/>
    <property type="gene ID" value="SORBI_3004G143801"/>
</dbReference>
<reference evidence="2" key="2">
    <citation type="journal article" date="2018" name="Plant J.">
        <title>The Sorghum bicolor reference genome: improved assembly, gene annotations, a transcriptome atlas, and signatures of genome organization.</title>
        <authorList>
            <person name="McCormick R.F."/>
            <person name="Truong S.K."/>
            <person name="Sreedasyam A."/>
            <person name="Jenkins J."/>
            <person name="Shu S."/>
            <person name="Sims D."/>
            <person name="Kennedy M."/>
            <person name="Amirebrahimi M."/>
            <person name="Weers B.D."/>
            <person name="McKinley B."/>
            <person name="Mattison A."/>
            <person name="Morishige D.T."/>
            <person name="Grimwood J."/>
            <person name="Schmutz J."/>
            <person name="Mullet J.E."/>
        </authorList>
    </citation>
    <scope>NUCLEOTIDE SEQUENCE [LARGE SCALE GENOMIC DNA]</scope>
    <source>
        <strain evidence="2">cv. BTx623</strain>
    </source>
</reference>
<dbReference type="Proteomes" id="UP000000768">
    <property type="component" value="Chromosome 4"/>
</dbReference>
<organism evidence="1 2">
    <name type="scientific">Sorghum bicolor</name>
    <name type="common">Sorghum</name>
    <name type="synonym">Sorghum vulgare</name>
    <dbReference type="NCBI Taxonomy" id="4558"/>
    <lineage>
        <taxon>Eukaryota</taxon>
        <taxon>Viridiplantae</taxon>
        <taxon>Streptophyta</taxon>
        <taxon>Embryophyta</taxon>
        <taxon>Tracheophyta</taxon>
        <taxon>Spermatophyta</taxon>
        <taxon>Magnoliopsida</taxon>
        <taxon>Liliopsida</taxon>
        <taxon>Poales</taxon>
        <taxon>Poaceae</taxon>
        <taxon>PACMAD clade</taxon>
        <taxon>Panicoideae</taxon>
        <taxon>Andropogonodae</taxon>
        <taxon>Andropogoneae</taxon>
        <taxon>Sorghinae</taxon>
        <taxon>Sorghum</taxon>
    </lineage>
</organism>
<gene>
    <name evidence="1" type="ORF">SORBI_3004G143801</name>
</gene>
<dbReference type="InParanoid" id="A0A1Z5RMF7"/>
<protein>
    <submittedName>
        <fullName evidence="1">Uncharacterized protein</fullName>
    </submittedName>
</protein>